<feature type="transmembrane region" description="Helical" evidence="7">
    <location>
        <begin position="110"/>
        <end position="129"/>
    </location>
</feature>
<evidence type="ECO:0000256" key="5">
    <source>
        <dbReference type="PROSITE-ProRule" id="PRU00205"/>
    </source>
</evidence>
<feature type="domain" description="TLC" evidence="8">
    <location>
        <begin position="68"/>
        <end position="317"/>
    </location>
</feature>
<feature type="compositionally biased region" description="Polar residues" evidence="6">
    <location>
        <begin position="353"/>
        <end position="377"/>
    </location>
</feature>
<dbReference type="PANTHER" id="PTHR13439">
    <property type="entry name" value="CT120 PROTEIN"/>
    <property type="match status" value="1"/>
</dbReference>
<protein>
    <submittedName>
        <fullName evidence="9">DUF887 domain-containing protein</fullName>
    </submittedName>
</protein>
<dbReference type="EMBL" id="DS995701">
    <property type="protein sequence ID" value="EEQ27807.1"/>
    <property type="molecule type" value="Genomic_DNA"/>
</dbReference>
<feature type="transmembrane region" description="Helical" evidence="7">
    <location>
        <begin position="71"/>
        <end position="95"/>
    </location>
</feature>
<feature type="transmembrane region" description="Helical" evidence="7">
    <location>
        <begin position="199"/>
        <end position="216"/>
    </location>
</feature>
<evidence type="ECO:0000259" key="8">
    <source>
        <dbReference type="PROSITE" id="PS50922"/>
    </source>
</evidence>
<dbReference type="PANTHER" id="PTHR13439:SF0">
    <property type="entry name" value="TOPOISOMERASE I DAMAGE AFFECTED PROTEIN 4"/>
    <property type="match status" value="1"/>
</dbReference>
<feature type="transmembrane region" description="Helical" evidence="7">
    <location>
        <begin position="141"/>
        <end position="160"/>
    </location>
</feature>
<evidence type="ECO:0000256" key="7">
    <source>
        <dbReference type="SAM" id="Phobius"/>
    </source>
</evidence>
<dbReference type="OrthoDB" id="10266980at2759"/>
<dbReference type="HOGENOM" id="CLU_034597_0_1_1"/>
<dbReference type="GO" id="GO:0055088">
    <property type="term" value="P:lipid homeostasis"/>
    <property type="evidence" value="ECO:0007669"/>
    <property type="project" value="TreeGrafter"/>
</dbReference>
<dbReference type="OMA" id="AQWYNGM"/>
<dbReference type="GO" id="GO:0016020">
    <property type="term" value="C:membrane"/>
    <property type="evidence" value="ECO:0007669"/>
    <property type="project" value="UniProtKB-SubCell"/>
</dbReference>
<dbReference type="RefSeq" id="XP_002850591.1">
    <property type="nucleotide sequence ID" value="XM_002850545.1"/>
</dbReference>
<keyword evidence="10" id="KW-1185">Reference proteome</keyword>
<accession>C5FDL1</accession>
<dbReference type="Proteomes" id="UP000002035">
    <property type="component" value="Unassembled WGS sequence"/>
</dbReference>
<evidence type="ECO:0000313" key="10">
    <source>
        <dbReference type="Proteomes" id="UP000002035"/>
    </source>
</evidence>
<dbReference type="InterPro" id="IPR050846">
    <property type="entry name" value="TLCD"/>
</dbReference>
<dbReference type="AlphaFoldDB" id="C5FDL1"/>
<evidence type="ECO:0000256" key="1">
    <source>
        <dbReference type="ARBA" id="ARBA00004141"/>
    </source>
</evidence>
<dbReference type="eggNOG" id="KOG4561">
    <property type="taxonomic scope" value="Eukaryota"/>
</dbReference>
<keyword evidence="2 5" id="KW-0812">Transmembrane</keyword>
<evidence type="ECO:0000256" key="6">
    <source>
        <dbReference type="SAM" id="MobiDB-lite"/>
    </source>
</evidence>
<dbReference type="InterPro" id="IPR006634">
    <property type="entry name" value="TLC-dom"/>
</dbReference>
<keyword evidence="3 7" id="KW-1133">Transmembrane helix</keyword>
<evidence type="ECO:0000256" key="4">
    <source>
        <dbReference type="ARBA" id="ARBA00023136"/>
    </source>
</evidence>
<dbReference type="STRING" id="554155.C5FDL1"/>
<name>C5FDL1_ARTOC</name>
<dbReference type="Pfam" id="PF03798">
    <property type="entry name" value="TRAM_LAG1_CLN8"/>
    <property type="match status" value="1"/>
</dbReference>
<dbReference type="VEuPathDB" id="FungiDB:MCYG_00695"/>
<keyword evidence="4 5" id="KW-0472">Membrane</keyword>
<gene>
    <name evidence="9" type="ORF">MCYG_00695</name>
</gene>
<feature type="region of interest" description="Disordered" evidence="6">
    <location>
        <begin position="347"/>
        <end position="387"/>
    </location>
</feature>
<evidence type="ECO:0000256" key="3">
    <source>
        <dbReference type="ARBA" id="ARBA00022989"/>
    </source>
</evidence>
<proteinExistence type="predicted"/>
<feature type="transmembrane region" description="Helical" evidence="7">
    <location>
        <begin position="284"/>
        <end position="305"/>
    </location>
</feature>
<reference evidence="10" key="1">
    <citation type="journal article" date="2012" name="MBio">
        <title>Comparative genome analysis of Trichophyton rubrum and related dermatophytes reveals candidate genes involved in infection.</title>
        <authorList>
            <person name="Martinez D.A."/>
            <person name="Oliver B.G."/>
            <person name="Graeser Y."/>
            <person name="Goldberg J.M."/>
            <person name="Li W."/>
            <person name="Martinez-Rossi N.M."/>
            <person name="Monod M."/>
            <person name="Shelest E."/>
            <person name="Barton R.C."/>
            <person name="Birch E."/>
            <person name="Brakhage A.A."/>
            <person name="Chen Z."/>
            <person name="Gurr S.J."/>
            <person name="Heiman D."/>
            <person name="Heitman J."/>
            <person name="Kosti I."/>
            <person name="Rossi A."/>
            <person name="Saif S."/>
            <person name="Samalova M."/>
            <person name="Saunders C.W."/>
            <person name="Shea T."/>
            <person name="Summerbell R.C."/>
            <person name="Xu J."/>
            <person name="Young S."/>
            <person name="Zeng Q."/>
            <person name="Birren B.W."/>
            <person name="Cuomo C.A."/>
            <person name="White T.C."/>
        </authorList>
    </citation>
    <scope>NUCLEOTIDE SEQUENCE [LARGE SCALE GENOMIC DNA]</scope>
    <source>
        <strain evidence="10">ATCC MYA-4605 / CBS 113480</strain>
    </source>
</reference>
<dbReference type="PROSITE" id="PS50922">
    <property type="entry name" value="TLC"/>
    <property type="match status" value="1"/>
</dbReference>
<comment type="subcellular location">
    <subcellularLocation>
        <location evidence="1">Membrane</location>
        <topology evidence="1">Multi-pass membrane protein</topology>
    </subcellularLocation>
</comment>
<dbReference type="SMART" id="SM00724">
    <property type="entry name" value="TLC"/>
    <property type="match status" value="1"/>
</dbReference>
<evidence type="ECO:0000313" key="9">
    <source>
        <dbReference type="EMBL" id="EEQ27807.1"/>
    </source>
</evidence>
<sequence length="387" mass="43644">MLDPIPPPPPWLQDLVRPIAERWSLPTLPYHIHEVVLSFTLYQFIQSVVAPRLSTWLFPKLYPNFSRRTKLGWDIHVVSLTQSTLISALALWVIFVDEERRSMTPVERVYGYSGACGLIQAMATGYFLWDLIISVRHVSVFGVGMLFHAISALLVFSLGYRPFVNYYAPTFILYELSTPFLNFHWFFDKLNMTGSRAQWYNGMTLLSVFFSCRLIWGSWNSFTVFSDIYKAFHISDSSVPLSSADFYSLVFSTRNSTMCLDDSCIKANAEVAQFADFSATGTPLWLAFTYLGSNTVLNSLNWYWFSKMIDAVLKRFRGEDLPAAEKIAPPESIEGDANPIILEAAATSEQKESAVTTGNLEDNSKTSTNTIQTTPINGGSGARRRKA</sequence>
<dbReference type="GeneID" id="9223486"/>
<organism evidence="9 10">
    <name type="scientific">Arthroderma otae (strain ATCC MYA-4605 / CBS 113480)</name>
    <name type="common">Microsporum canis</name>
    <dbReference type="NCBI Taxonomy" id="554155"/>
    <lineage>
        <taxon>Eukaryota</taxon>
        <taxon>Fungi</taxon>
        <taxon>Dikarya</taxon>
        <taxon>Ascomycota</taxon>
        <taxon>Pezizomycotina</taxon>
        <taxon>Eurotiomycetes</taxon>
        <taxon>Eurotiomycetidae</taxon>
        <taxon>Onygenales</taxon>
        <taxon>Arthrodermataceae</taxon>
        <taxon>Microsporum</taxon>
    </lineage>
</organism>
<evidence type="ECO:0000256" key="2">
    <source>
        <dbReference type="ARBA" id="ARBA00022692"/>
    </source>
</evidence>
<dbReference type="GO" id="GO:0005783">
    <property type="term" value="C:endoplasmic reticulum"/>
    <property type="evidence" value="ECO:0007669"/>
    <property type="project" value="TreeGrafter"/>
</dbReference>